<comment type="caution">
    <text evidence="2">The sequence shown here is derived from an EMBL/GenBank/DDBJ whole genome shotgun (WGS) entry which is preliminary data.</text>
</comment>
<reference evidence="2" key="1">
    <citation type="journal article" date="2021" name="G3 (Bethesda)">
        <title>Genome and transcriptome analysis of the beet armyworm Spodoptera exigua reveals targets for pest control. .</title>
        <authorList>
            <person name="Simon S."/>
            <person name="Breeschoten T."/>
            <person name="Jansen H.J."/>
            <person name="Dirks R.P."/>
            <person name="Schranz M.E."/>
            <person name="Ros V.I.D."/>
        </authorList>
    </citation>
    <scope>NUCLEOTIDE SEQUENCE</scope>
    <source>
        <strain evidence="2">TB_SE_WUR_2020</strain>
    </source>
</reference>
<dbReference type="Proteomes" id="UP000814243">
    <property type="component" value="Unassembled WGS sequence"/>
</dbReference>
<feature type="transmembrane region" description="Helical" evidence="1">
    <location>
        <begin position="131"/>
        <end position="157"/>
    </location>
</feature>
<evidence type="ECO:0000313" key="3">
    <source>
        <dbReference type="Proteomes" id="UP000814243"/>
    </source>
</evidence>
<evidence type="ECO:0008006" key="4">
    <source>
        <dbReference type="Google" id="ProtNLM"/>
    </source>
</evidence>
<gene>
    <name evidence="2" type="ORF">HF086_006416</name>
</gene>
<organism evidence="2 3">
    <name type="scientific">Spodoptera exigua</name>
    <name type="common">Beet armyworm</name>
    <name type="synonym">Noctua fulgens</name>
    <dbReference type="NCBI Taxonomy" id="7107"/>
    <lineage>
        <taxon>Eukaryota</taxon>
        <taxon>Metazoa</taxon>
        <taxon>Ecdysozoa</taxon>
        <taxon>Arthropoda</taxon>
        <taxon>Hexapoda</taxon>
        <taxon>Insecta</taxon>
        <taxon>Pterygota</taxon>
        <taxon>Neoptera</taxon>
        <taxon>Endopterygota</taxon>
        <taxon>Lepidoptera</taxon>
        <taxon>Glossata</taxon>
        <taxon>Ditrysia</taxon>
        <taxon>Noctuoidea</taxon>
        <taxon>Noctuidae</taxon>
        <taxon>Amphipyrinae</taxon>
        <taxon>Spodoptera</taxon>
    </lineage>
</organism>
<dbReference type="AlphaFoldDB" id="A0A922SPB3"/>
<proteinExistence type="predicted"/>
<keyword evidence="1" id="KW-0812">Transmembrane</keyword>
<evidence type="ECO:0000313" key="2">
    <source>
        <dbReference type="EMBL" id="KAH9644388.1"/>
    </source>
</evidence>
<evidence type="ECO:0000256" key="1">
    <source>
        <dbReference type="SAM" id="Phobius"/>
    </source>
</evidence>
<feature type="transmembrane region" description="Helical" evidence="1">
    <location>
        <begin position="44"/>
        <end position="62"/>
    </location>
</feature>
<keyword evidence="1" id="KW-0472">Membrane</keyword>
<sequence>MGMFCFTLILHYLVHTAVKSVIVIVLRIETKKVVIDTDIHGYTINFLFQFALSSLILLSWIFKNFLLLTWLVVECENIYSVLNEVETVCMQIISSRFFSTTTRVNHLTFSDAQKSICKNIRRARASNIKKLNVFGLFTLDYLFLLHSLGLLISYIFVVLQFEFL</sequence>
<name>A0A922SPB3_SPOEX</name>
<keyword evidence="1" id="KW-1133">Transmembrane helix</keyword>
<protein>
    <recommendedName>
        <fullName evidence="4">Gustatory receptor</fullName>
    </recommendedName>
</protein>
<accession>A0A922SPB3</accession>
<dbReference type="EMBL" id="JACEFF010000086">
    <property type="protein sequence ID" value="KAH9644388.1"/>
    <property type="molecule type" value="Genomic_DNA"/>
</dbReference>